<protein>
    <recommendedName>
        <fullName evidence="5">VCBS repeat-containing protein</fullName>
    </recommendedName>
</protein>
<evidence type="ECO:0000256" key="2">
    <source>
        <dbReference type="SAM" id="SignalP"/>
    </source>
</evidence>
<proteinExistence type="predicted"/>
<dbReference type="Proteomes" id="UP000565579">
    <property type="component" value="Unassembled WGS sequence"/>
</dbReference>
<feature type="chain" id="PRO_5031197019" description="VCBS repeat-containing protein" evidence="2">
    <location>
        <begin position="33"/>
        <end position="472"/>
    </location>
</feature>
<evidence type="ECO:0000313" key="4">
    <source>
        <dbReference type="Proteomes" id="UP000565579"/>
    </source>
</evidence>
<dbReference type="InterPro" id="IPR013517">
    <property type="entry name" value="FG-GAP"/>
</dbReference>
<feature type="signal peptide" evidence="2">
    <location>
        <begin position="1"/>
        <end position="32"/>
    </location>
</feature>
<comment type="caution">
    <text evidence="3">The sequence shown here is derived from an EMBL/GenBank/DDBJ whole genome shotgun (WGS) entry which is preliminary data.</text>
</comment>
<evidence type="ECO:0008006" key="5">
    <source>
        <dbReference type="Google" id="ProtNLM"/>
    </source>
</evidence>
<dbReference type="PANTHER" id="PTHR44103">
    <property type="entry name" value="PROPROTEIN CONVERTASE P"/>
    <property type="match status" value="1"/>
</dbReference>
<dbReference type="AlphaFoldDB" id="A0A7X0U1H9"/>
<dbReference type="EMBL" id="JACHMI010000001">
    <property type="protein sequence ID" value="MBB6551777.1"/>
    <property type="molecule type" value="Genomic_DNA"/>
</dbReference>
<gene>
    <name evidence="3" type="ORF">HD593_006572</name>
</gene>
<keyword evidence="4" id="KW-1185">Reference proteome</keyword>
<accession>A0A7X0U1H9</accession>
<dbReference type="PANTHER" id="PTHR44103:SF1">
    <property type="entry name" value="PROPROTEIN CONVERTASE P"/>
    <property type="match status" value="1"/>
</dbReference>
<name>A0A7X0U1H9_9ACTN</name>
<evidence type="ECO:0000313" key="3">
    <source>
        <dbReference type="EMBL" id="MBB6551777.1"/>
    </source>
</evidence>
<dbReference type="InterPro" id="IPR028994">
    <property type="entry name" value="Integrin_alpha_N"/>
</dbReference>
<evidence type="ECO:0000256" key="1">
    <source>
        <dbReference type="ARBA" id="ARBA00022729"/>
    </source>
</evidence>
<sequence length="472" mass="50100">MRHALIRPLTGLLAFLCLSVPTAVMTSAPAHAADTVACDKNGTTSADAAMATQLNRQLTGTMEDAMTAYRVSCARVIIATVKSRGLPVRAAQIAITTTIVESTIRNLTYGADDSVGLFQQRPSQGWGTVAQILDPVYATNKFLSKMLQFDWRNDPIGEICQDVQVSALPWRYPEETANGIAVANAVWSMSEPAELPGNSVTGDSYADLLAVDSAGKMMLYSNNFARDNGQPYTGSTPREVGHGWAASTRVIPADVTGDGFTDLLAVDSAGKMMLYSNNFARDNGQPYTGGTPREVGHGWAASTRIIAADVTGDGFTDLLAVDSAGKMMLYSNNFVRDNGQPFTGGTPREVGHGWAASTRVIPADVTGDGFTDLLAVDSAGKMMLYSNNFVRDNGQPFTGGTPREVGHGWAASTRVIPADVTGDGFTDLLAVDSAGKMMLYSNNFVRDNGQPYTGGTPREVGHGWAASTRILA</sequence>
<dbReference type="Pfam" id="PF13517">
    <property type="entry name" value="FG-GAP_3"/>
    <property type="match status" value="1"/>
</dbReference>
<reference evidence="3 4" key="1">
    <citation type="submission" date="2020-08" db="EMBL/GenBank/DDBJ databases">
        <title>Sequencing the genomes of 1000 actinobacteria strains.</title>
        <authorList>
            <person name="Klenk H.-P."/>
        </authorList>
    </citation>
    <scope>NUCLEOTIDE SEQUENCE [LARGE SCALE GENOMIC DNA]</scope>
    <source>
        <strain evidence="3 4">DSM 43768</strain>
    </source>
</reference>
<keyword evidence="1 2" id="KW-0732">Signal</keyword>
<dbReference type="SUPFAM" id="SSF69318">
    <property type="entry name" value="Integrin alpha N-terminal domain"/>
    <property type="match status" value="1"/>
</dbReference>
<dbReference type="Gene3D" id="2.130.10.130">
    <property type="entry name" value="Integrin alpha, N-terminal"/>
    <property type="match status" value="1"/>
</dbReference>
<organism evidence="3 4">
    <name type="scientific">Nonomuraea rubra</name>
    <dbReference type="NCBI Taxonomy" id="46180"/>
    <lineage>
        <taxon>Bacteria</taxon>
        <taxon>Bacillati</taxon>
        <taxon>Actinomycetota</taxon>
        <taxon>Actinomycetes</taxon>
        <taxon>Streptosporangiales</taxon>
        <taxon>Streptosporangiaceae</taxon>
        <taxon>Nonomuraea</taxon>
    </lineage>
</organism>
<dbReference type="RefSeq" id="WP_185105786.1">
    <property type="nucleotide sequence ID" value="NZ_BAAAXY010000058.1"/>
</dbReference>